<accession>A0A2T5JD65</accession>
<dbReference type="EMBL" id="QAOQ01000002">
    <property type="protein sequence ID" value="PTQ99712.1"/>
    <property type="molecule type" value="Genomic_DNA"/>
</dbReference>
<organism evidence="2 3">
    <name type="scientific">Mucilaginibacter yixingensis</name>
    <dbReference type="NCBI Taxonomy" id="1295612"/>
    <lineage>
        <taxon>Bacteria</taxon>
        <taxon>Pseudomonadati</taxon>
        <taxon>Bacteroidota</taxon>
        <taxon>Sphingobacteriia</taxon>
        <taxon>Sphingobacteriales</taxon>
        <taxon>Sphingobacteriaceae</taxon>
        <taxon>Mucilaginibacter</taxon>
    </lineage>
</organism>
<proteinExistence type="predicted"/>
<evidence type="ECO:0000256" key="1">
    <source>
        <dbReference type="SAM" id="MobiDB-lite"/>
    </source>
</evidence>
<dbReference type="AlphaFoldDB" id="A0A2T5JD65"/>
<gene>
    <name evidence="2" type="ORF">C8P68_102541</name>
</gene>
<keyword evidence="3" id="KW-1185">Reference proteome</keyword>
<protein>
    <submittedName>
        <fullName evidence="2">Uncharacterized protein</fullName>
    </submittedName>
</protein>
<evidence type="ECO:0000313" key="3">
    <source>
        <dbReference type="Proteomes" id="UP000244168"/>
    </source>
</evidence>
<comment type="caution">
    <text evidence="2">The sequence shown here is derived from an EMBL/GenBank/DDBJ whole genome shotgun (WGS) entry which is preliminary data.</text>
</comment>
<evidence type="ECO:0000313" key="2">
    <source>
        <dbReference type="EMBL" id="PTQ99712.1"/>
    </source>
</evidence>
<dbReference type="OrthoDB" id="795829at2"/>
<dbReference type="Proteomes" id="UP000244168">
    <property type="component" value="Unassembled WGS sequence"/>
</dbReference>
<name>A0A2T5JD65_9SPHI</name>
<feature type="region of interest" description="Disordered" evidence="1">
    <location>
        <begin position="124"/>
        <end position="163"/>
    </location>
</feature>
<sequence length="163" mass="18163">MSQPSTNGRTNNHVKRSQLQKLVDNYYKTMKKVDVDGNVRDLDREKDARAIWFKKSDIDKLFADHNCTAENNDEFGLRIYFGVYGHGILDGVPDRYHNQQTAVLVATRQNGRIMDKDILHNDEDALGADGKGDMDPLPDDGSGTGRNHGKLCPPDTDCGSGIN</sequence>
<dbReference type="RefSeq" id="WP_107827629.1">
    <property type="nucleotide sequence ID" value="NZ_CP160205.1"/>
</dbReference>
<reference evidence="2 3" key="1">
    <citation type="submission" date="2018-04" db="EMBL/GenBank/DDBJ databases">
        <title>Genomic Encyclopedia of Archaeal and Bacterial Type Strains, Phase II (KMG-II): from individual species to whole genera.</title>
        <authorList>
            <person name="Goeker M."/>
        </authorList>
    </citation>
    <scope>NUCLEOTIDE SEQUENCE [LARGE SCALE GENOMIC DNA]</scope>
    <source>
        <strain evidence="2 3">DSM 26809</strain>
    </source>
</reference>